<protein>
    <submittedName>
        <fullName evidence="1">Uncharacterized protein</fullName>
    </submittedName>
</protein>
<dbReference type="Proteomes" id="UP000828048">
    <property type="component" value="Chromosome 11"/>
</dbReference>
<dbReference type="EMBL" id="CM037161">
    <property type="protein sequence ID" value="KAH7854235.1"/>
    <property type="molecule type" value="Genomic_DNA"/>
</dbReference>
<sequence length="357" mass="40828">MKVTAPGFNAAGVPYYVVDLESQNGTVRDQMAVKKLVGWNELLPLPFLHKHFSMICLIWNCRGAGNSVFKRTMADLMRTHNPDFLVLVETKVPFSTLHNFFQSKGFTANSYSDPVGRSGGIWVLWDPTRVNVSAVEVTSQVIHATIARADFEEWVLSAVYGSTNPVARDLMWYDLQQRAADDNREWFLAGDFNDHAESSEKRCYQRGNSYHRCNKFSNFLNSCNFIDLGCIGPKLTWSNNRAGLANTMVRLDRAICNSRWHLAFPNVVVKNLPRVYSDHCPFIVFTEGIPDSHHTTRLFRFEDMWASHPDFSRLITDSWNSPDLSFMENLNNLTDKISIWNQDTFGLCVPVRMILLQ</sequence>
<name>A0ACB7YN04_9ERIC</name>
<comment type="caution">
    <text evidence="1">The sequence shown here is derived from an EMBL/GenBank/DDBJ whole genome shotgun (WGS) entry which is preliminary data.</text>
</comment>
<keyword evidence="2" id="KW-1185">Reference proteome</keyword>
<reference evidence="1 2" key="1">
    <citation type="journal article" date="2021" name="Hortic Res">
        <title>High-quality reference genome and annotation aids understanding of berry development for evergreen blueberry (Vaccinium darrowii).</title>
        <authorList>
            <person name="Yu J."/>
            <person name="Hulse-Kemp A.M."/>
            <person name="Babiker E."/>
            <person name="Staton M."/>
        </authorList>
    </citation>
    <scope>NUCLEOTIDE SEQUENCE [LARGE SCALE GENOMIC DNA]</scope>
    <source>
        <strain evidence="2">cv. NJ 8807/NJ 8810</strain>
        <tissue evidence="1">Young leaf</tissue>
    </source>
</reference>
<evidence type="ECO:0000313" key="1">
    <source>
        <dbReference type="EMBL" id="KAH7854235.1"/>
    </source>
</evidence>
<evidence type="ECO:0000313" key="2">
    <source>
        <dbReference type="Proteomes" id="UP000828048"/>
    </source>
</evidence>
<accession>A0ACB7YN04</accession>
<proteinExistence type="predicted"/>
<organism evidence="1 2">
    <name type="scientific">Vaccinium darrowii</name>
    <dbReference type="NCBI Taxonomy" id="229202"/>
    <lineage>
        <taxon>Eukaryota</taxon>
        <taxon>Viridiplantae</taxon>
        <taxon>Streptophyta</taxon>
        <taxon>Embryophyta</taxon>
        <taxon>Tracheophyta</taxon>
        <taxon>Spermatophyta</taxon>
        <taxon>Magnoliopsida</taxon>
        <taxon>eudicotyledons</taxon>
        <taxon>Gunneridae</taxon>
        <taxon>Pentapetalae</taxon>
        <taxon>asterids</taxon>
        <taxon>Ericales</taxon>
        <taxon>Ericaceae</taxon>
        <taxon>Vaccinioideae</taxon>
        <taxon>Vaccinieae</taxon>
        <taxon>Vaccinium</taxon>
    </lineage>
</organism>
<gene>
    <name evidence="1" type="ORF">Vadar_011579</name>
</gene>